<protein>
    <recommendedName>
        <fullName evidence="15">Formamidopyrimidine-DNA glycosylase</fullName>
        <shortName evidence="15">Fapy-DNA glycosylase</shortName>
        <ecNumber evidence="15">3.2.2.23</ecNumber>
    </recommendedName>
    <alternativeName>
        <fullName evidence="15">DNA-(apurinic or apyrimidinic site) lyase MutM</fullName>
        <shortName evidence="15">AP lyase MutM</shortName>
        <ecNumber evidence="15">4.2.99.18</ecNumber>
    </alternativeName>
</protein>
<dbReference type="EMBL" id="BNCI01000001">
    <property type="protein sequence ID" value="GHF12821.1"/>
    <property type="molecule type" value="Genomic_DNA"/>
</dbReference>
<name>A0A919AKH4_9PROT</name>
<dbReference type="InterPro" id="IPR015886">
    <property type="entry name" value="H2TH_FPG"/>
</dbReference>
<dbReference type="PANTHER" id="PTHR22993:SF9">
    <property type="entry name" value="FORMAMIDOPYRIMIDINE-DNA GLYCOSYLASE"/>
    <property type="match status" value="1"/>
</dbReference>
<keyword evidence="4 15" id="KW-0479">Metal-binding</keyword>
<comment type="similarity">
    <text evidence="2 15">Belongs to the FPG family.</text>
</comment>
<comment type="function">
    <text evidence="15">Involved in base excision repair of DNA damaged by oxidation or by mutagenic agents. Acts as DNA glycosylase that recognizes and removes damaged bases. Has a preference for oxidized purines, such as 7,8-dihydro-8-oxoguanine (8-oxoG). Has AP (apurinic/apyrimidinic) lyase activity and introduces nicks in the DNA strand. Cleaves the DNA backbone by beta-delta elimination to generate a single-strand break at the site of the removed base with both 3'- and 5'-phosphates.</text>
</comment>
<dbReference type="SUPFAM" id="SSF81624">
    <property type="entry name" value="N-terminal domain of MutM-like DNA repair proteins"/>
    <property type="match status" value="1"/>
</dbReference>
<keyword evidence="7 15" id="KW-0378">Hydrolase</keyword>
<keyword evidence="10 15" id="KW-0234">DNA repair</keyword>
<evidence type="ECO:0000259" key="16">
    <source>
        <dbReference type="PROSITE" id="PS51066"/>
    </source>
</evidence>
<evidence type="ECO:0000259" key="17">
    <source>
        <dbReference type="PROSITE" id="PS51068"/>
    </source>
</evidence>
<dbReference type="EC" id="3.2.2.23" evidence="15"/>
<dbReference type="PROSITE" id="PS51066">
    <property type="entry name" value="ZF_FPG_2"/>
    <property type="match status" value="1"/>
</dbReference>
<feature type="binding site" evidence="15">
    <location>
        <position position="157"/>
    </location>
    <ligand>
        <name>DNA</name>
        <dbReference type="ChEBI" id="CHEBI:16991"/>
    </ligand>
</feature>
<feature type="binding site" evidence="15">
    <location>
        <position position="95"/>
    </location>
    <ligand>
        <name>DNA</name>
        <dbReference type="ChEBI" id="CHEBI:16991"/>
    </ligand>
</feature>
<feature type="binding site" evidence="15">
    <location>
        <position position="114"/>
    </location>
    <ligand>
        <name>DNA</name>
        <dbReference type="ChEBI" id="CHEBI:16991"/>
    </ligand>
</feature>
<dbReference type="SMART" id="SM01232">
    <property type="entry name" value="H2TH"/>
    <property type="match status" value="1"/>
</dbReference>
<evidence type="ECO:0000313" key="18">
    <source>
        <dbReference type="EMBL" id="GHF12821.1"/>
    </source>
</evidence>
<dbReference type="Pfam" id="PF06827">
    <property type="entry name" value="zf-FPG_IleRS"/>
    <property type="match status" value="1"/>
</dbReference>
<keyword evidence="19" id="KW-1185">Reference proteome</keyword>
<evidence type="ECO:0000256" key="11">
    <source>
        <dbReference type="ARBA" id="ARBA00023239"/>
    </source>
</evidence>
<dbReference type="InterPro" id="IPR020629">
    <property type="entry name" value="FPG_Glyclase"/>
</dbReference>
<reference evidence="18" key="2">
    <citation type="submission" date="2020-09" db="EMBL/GenBank/DDBJ databases">
        <authorList>
            <person name="Sun Q."/>
            <person name="Kim S."/>
        </authorList>
    </citation>
    <scope>NUCLEOTIDE SEQUENCE</scope>
    <source>
        <strain evidence="18">KCTC 42590</strain>
    </source>
</reference>
<feature type="active site" description="Proton donor; for delta-elimination activity" evidence="15">
    <location>
        <position position="268"/>
    </location>
</feature>
<feature type="domain" description="FPG-type" evidence="16">
    <location>
        <begin position="242"/>
        <end position="278"/>
    </location>
</feature>
<evidence type="ECO:0000256" key="7">
    <source>
        <dbReference type="ARBA" id="ARBA00022801"/>
    </source>
</evidence>
<dbReference type="CDD" id="cd08966">
    <property type="entry name" value="EcFpg-like_N"/>
    <property type="match status" value="1"/>
</dbReference>
<evidence type="ECO:0000256" key="5">
    <source>
        <dbReference type="ARBA" id="ARBA00022763"/>
    </source>
</evidence>
<keyword evidence="8 15" id="KW-0862">Zinc</keyword>
<dbReference type="Gene3D" id="1.10.8.50">
    <property type="match status" value="1"/>
</dbReference>
<dbReference type="GO" id="GO:0003684">
    <property type="term" value="F:damaged DNA binding"/>
    <property type="evidence" value="ECO:0007669"/>
    <property type="project" value="InterPro"/>
</dbReference>
<comment type="catalytic activity">
    <reaction evidence="14 15">
        <text>2'-deoxyribonucleotide-(2'-deoxyribose 5'-phosphate)-2'-deoxyribonucleotide-DNA = a 3'-end 2'-deoxyribonucleotide-(2,3-dehydro-2,3-deoxyribose 5'-phosphate)-DNA + a 5'-end 5'-phospho-2'-deoxyribonucleoside-DNA + H(+)</text>
        <dbReference type="Rhea" id="RHEA:66592"/>
        <dbReference type="Rhea" id="RHEA-COMP:13180"/>
        <dbReference type="Rhea" id="RHEA-COMP:16897"/>
        <dbReference type="Rhea" id="RHEA-COMP:17067"/>
        <dbReference type="ChEBI" id="CHEBI:15378"/>
        <dbReference type="ChEBI" id="CHEBI:136412"/>
        <dbReference type="ChEBI" id="CHEBI:157695"/>
        <dbReference type="ChEBI" id="CHEBI:167181"/>
        <dbReference type="EC" id="4.2.99.18"/>
    </reaction>
</comment>
<evidence type="ECO:0000256" key="8">
    <source>
        <dbReference type="ARBA" id="ARBA00022833"/>
    </source>
</evidence>
<evidence type="ECO:0000313" key="19">
    <source>
        <dbReference type="Proteomes" id="UP000630923"/>
    </source>
</evidence>
<evidence type="ECO:0000256" key="12">
    <source>
        <dbReference type="ARBA" id="ARBA00023268"/>
    </source>
</evidence>
<keyword evidence="13 15" id="KW-0326">Glycosidase</keyword>
<dbReference type="GO" id="GO:0006284">
    <property type="term" value="P:base-excision repair"/>
    <property type="evidence" value="ECO:0007669"/>
    <property type="project" value="InterPro"/>
</dbReference>
<proteinExistence type="inferred from homology"/>
<dbReference type="AlphaFoldDB" id="A0A919AKH4"/>
<evidence type="ECO:0000256" key="15">
    <source>
        <dbReference type="HAMAP-Rule" id="MF_00103"/>
    </source>
</evidence>
<dbReference type="InterPro" id="IPR035937">
    <property type="entry name" value="FPG_N"/>
</dbReference>
<evidence type="ECO:0000256" key="2">
    <source>
        <dbReference type="ARBA" id="ARBA00009409"/>
    </source>
</evidence>
<evidence type="ECO:0000256" key="1">
    <source>
        <dbReference type="ARBA" id="ARBA00001668"/>
    </source>
</evidence>
<gene>
    <name evidence="15 18" type="primary">mutM</name>
    <name evidence="15" type="synonym">fpg</name>
    <name evidence="18" type="ORF">GCM10017044_03480</name>
</gene>
<organism evidence="18 19">
    <name type="scientific">Kordiimonas sediminis</name>
    <dbReference type="NCBI Taxonomy" id="1735581"/>
    <lineage>
        <taxon>Bacteria</taxon>
        <taxon>Pseudomonadati</taxon>
        <taxon>Pseudomonadota</taxon>
        <taxon>Alphaproteobacteria</taxon>
        <taxon>Kordiimonadales</taxon>
        <taxon>Kordiimonadaceae</taxon>
        <taxon>Kordiimonas</taxon>
    </lineage>
</organism>
<dbReference type="InterPro" id="IPR000214">
    <property type="entry name" value="Znf_DNA_glyclase/AP_lyase"/>
</dbReference>
<evidence type="ECO:0000256" key="4">
    <source>
        <dbReference type="ARBA" id="ARBA00022723"/>
    </source>
</evidence>
<dbReference type="GO" id="GO:0034039">
    <property type="term" value="F:8-oxo-7,8-dihydroguanine DNA N-glycosylase activity"/>
    <property type="evidence" value="ECO:0007669"/>
    <property type="project" value="TreeGrafter"/>
</dbReference>
<keyword evidence="5 15" id="KW-0227">DNA damage</keyword>
<dbReference type="FunFam" id="1.10.8.50:FF:000003">
    <property type="entry name" value="Formamidopyrimidine-DNA glycosylase"/>
    <property type="match status" value="1"/>
</dbReference>
<comment type="catalytic activity">
    <reaction evidence="1 15">
        <text>Hydrolysis of DNA containing ring-opened 7-methylguanine residues, releasing 2,6-diamino-4-hydroxy-5-(N-methyl)formamidopyrimidine.</text>
        <dbReference type="EC" id="3.2.2.23"/>
    </reaction>
</comment>
<dbReference type="InterPro" id="IPR010979">
    <property type="entry name" value="Ribosomal_uS13-like_H2TH"/>
</dbReference>
<dbReference type="Proteomes" id="UP000630923">
    <property type="component" value="Unassembled WGS sequence"/>
</dbReference>
<feature type="domain" description="Formamidopyrimidine-DNA glycosylase catalytic" evidence="17">
    <location>
        <begin position="2"/>
        <end position="117"/>
    </location>
</feature>
<sequence>MPELPEVETVKEGLVPALEGAVLSRVEIRRPKLRFDIPADFAEKTSGQSVERLERRSKYILIHLSNSLVILLHLGMSGRIRIYGPQEPLSEIGKHDHVSFYTQAGHHILFTDPRRFGVLTYFQAHEMEMHPLLKNIGPEPLSNAFSEQHLAAGLAKRKSPIKTALLDQKLVAGLGNIYVCEALWRSHIHPERKANSLSNTEIARLFPVIKEVLQDAIKAGGSTLKDYATTDGELGYFQHQFNVYGREDAPCSNPKCGGTITRIVQSNRSTFFCPKCQK</sequence>
<feature type="active site" description="Schiff-base intermediate with DNA" evidence="15">
    <location>
        <position position="2"/>
    </location>
</feature>
<comment type="cofactor">
    <cofactor evidence="15">
        <name>Zn(2+)</name>
        <dbReference type="ChEBI" id="CHEBI:29105"/>
    </cofactor>
    <text evidence="15">Binds 1 zinc ion per subunit.</text>
</comment>
<dbReference type="Pfam" id="PF01149">
    <property type="entry name" value="Fapy_DNA_glyco"/>
    <property type="match status" value="1"/>
</dbReference>
<dbReference type="SUPFAM" id="SSF57716">
    <property type="entry name" value="Glucocorticoid receptor-like (DNA-binding domain)"/>
    <property type="match status" value="1"/>
</dbReference>
<comment type="subunit">
    <text evidence="3 15">Monomer.</text>
</comment>
<dbReference type="InterPro" id="IPR010663">
    <property type="entry name" value="Znf_FPG/IleRS"/>
</dbReference>
<dbReference type="SUPFAM" id="SSF46946">
    <property type="entry name" value="S13-like H2TH domain"/>
    <property type="match status" value="1"/>
</dbReference>
<dbReference type="NCBIfam" id="NF002211">
    <property type="entry name" value="PRK01103.1"/>
    <property type="match status" value="1"/>
</dbReference>
<keyword evidence="11 15" id="KW-0456">Lyase</keyword>
<dbReference type="InterPro" id="IPR012319">
    <property type="entry name" value="FPG_cat"/>
</dbReference>
<dbReference type="Pfam" id="PF06831">
    <property type="entry name" value="H2TH"/>
    <property type="match status" value="1"/>
</dbReference>
<keyword evidence="9 15" id="KW-0238">DNA-binding</keyword>
<evidence type="ECO:0000256" key="10">
    <source>
        <dbReference type="ARBA" id="ARBA00023204"/>
    </source>
</evidence>
<accession>A0A919AKH4</accession>
<evidence type="ECO:0000256" key="9">
    <source>
        <dbReference type="ARBA" id="ARBA00023125"/>
    </source>
</evidence>
<dbReference type="PROSITE" id="PS51068">
    <property type="entry name" value="FPG_CAT"/>
    <property type="match status" value="1"/>
</dbReference>
<reference evidence="18" key="1">
    <citation type="journal article" date="2014" name="Int. J. Syst. Evol. Microbiol.">
        <title>Complete genome sequence of Corynebacterium casei LMG S-19264T (=DSM 44701T), isolated from a smear-ripened cheese.</title>
        <authorList>
            <consortium name="US DOE Joint Genome Institute (JGI-PGF)"/>
            <person name="Walter F."/>
            <person name="Albersmeier A."/>
            <person name="Kalinowski J."/>
            <person name="Ruckert C."/>
        </authorList>
    </citation>
    <scope>NUCLEOTIDE SEQUENCE</scope>
    <source>
        <strain evidence="18">KCTC 42590</strain>
    </source>
</reference>
<dbReference type="GO" id="GO:0008270">
    <property type="term" value="F:zinc ion binding"/>
    <property type="evidence" value="ECO:0007669"/>
    <property type="project" value="UniProtKB-UniRule"/>
</dbReference>
<evidence type="ECO:0000256" key="14">
    <source>
        <dbReference type="ARBA" id="ARBA00044632"/>
    </source>
</evidence>
<dbReference type="Gene3D" id="3.20.190.10">
    <property type="entry name" value="MutM-like, N-terminal"/>
    <property type="match status" value="1"/>
</dbReference>
<feature type="active site" description="Proton donor; for beta-elimination activity" evidence="15">
    <location>
        <position position="58"/>
    </location>
</feature>
<dbReference type="EC" id="4.2.99.18" evidence="15"/>
<dbReference type="InterPro" id="IPR015887">
    <property type="entry name" value="DNA_glyclase_Znf_dom_DNA_BS"/>
</dbReference>
<dbReference type="NCBIfam" id="TIGR00577">
    <property type="entry name" value="fpg"/>
    <property type="match status" value="1"/>
</dbReference>
<dbReference type="PANTHER" id="PTHR22993">
    <property type="entry name" value="FORMAMIDOPYRIMIDINE-DNA GLYCOSYLASE"/>
    <property type="match status" value="1"/>
</dbReference>
<dbReference type="HAMAP" id="MF_00103">
    <property type="entry name" value="Fapy_DNA_glycosyl"/>
    <property type="match status" value="1"/>
</dbReference>
<dbReference type="SMART" id="SM00898">
    <property type="entry name" value="Fapy_DNA_glyco"/>
    <property type="match status" value="1"/>
</dbReference>
<dbReference type="RefSeq" id="WP_191249835.1">
    <property type="nucleotide sequence ID" value="NZ_BNCI01000001.1"/>
</dbReference>
<keyword evidence="12 15" id="KW-0511">Multifunctional enzyme</keyword>
<evidence type="ECO:0000256" key="6">
    <source>
        <dbReference type="ARBA" id="ARBA00022771"/>
    </source>
</evidence>
<feature type="active site" description="Proton donor" evidence="15">
    <location>
        <position position="3"/>
    </location>
</feature>
<evidence type="ECO:0000256" key="3">
    <source>
        <dbReference type="ARBA" id="ARBA00011245"/>
    </source>
</evidence>
<evidence type="ECO:0000256" key="13">
    <source>
        <dbReference type="ARBA" id="ARBA00023295"/>
    </source>
</evidence>
<comment type="caution">
    <text evidence="18">The sequence shown here is derived from an EMBL/GenBank/DDBJ whole genome shotgun (WGS) entry which is preliminary data.</text>
</comment>
<keyword evidence="6 15" id="KW-0863">Zinc-finger</keyword>
<dbReference type="PROSITE" id="PS01242">
    <property type="entry name" value="ZF_FPG_1"/>
    <property type="match status" value="1"/>
</dbReference>
<dbReference type="GO" id="GO:0140078">
    <property type="term" value="F:class I DNA-(apurinic or apyrimidinic site) endonuclease activity"/>
    <property type="evidence" value="ECO:0007669"/>
    <property type="project" value="UniProtKB-EC"/>
</dbReference>